<proteinExistence type="predicted"/>
<accession>A0A7K1YEF5</accession>
<keyword evidence="1" id="KW-0472">Membrane</keyword>
<organism evidence="2 3">
    <name type="scientific">Hufsiella arboris</name>
    <dbReference type="NCBI Taxonomy" id="2695275"/>
    <lineage>
        <taxon>Bacteria</taxon>
        <taxon>Pseudomonadati</taxon>
        <taxon>Bacteroidota</taxon>
        <taxon>Sphingobacteriia</taxon>
        <taxon>Sphingobacteriales</taxon>
        <taxon>Sphingobacteriaceae</taxon>
        <taxon>Hufsiella</taxon>
    </lineage>
</organism>
<dbReference type="AlphaFoldDB" id="A0A7K1YEF5"/>
<protein>
    <recommendedName>
        <fullName evidence="4">Transmembrane protein</fullName>
    </recommendedName>
</protein>
<reference evidence="2 3" key="1">
    <citation type="submission" date="2019-11" db="EMBL/GenBank/DDBJ databases">
        <title>Pedobacter sp. HMF7647 Genome sequencing and assembly.</title>
        <authorList>
            <person name="Kang H."/>
            <person name="Kim H."/>
            <person name="Joh K."/>
        </authorList>
    </citation>
    <scope>NUCLEOTIDE SEQUENCE [LARGE SCALE GENOMIC DNA]</scope>
    <source>
        <strain evidence="2 3">HMF7647</strain>
    </source>
</reference>
<keyword evidence="3" id="KW-1185">Reference proteome</keyword>
<keyword evidence="1" id="KW-0812">Transmembrane</keyword>
<feature type="transmembrane region" description="Helical" evidence="1">
    <location>
        <begin position="40"/>
        <end position="62"/>
    </location>
</feature>
<dbReference type="EMBL" id="WVHT01000010">
    <property type="protein sequence ID" value="MXV52790.1"/>
    <property type="molecule type" value="Genomic_DNA"/>
</dbReference>
<evidence type="ECO:0008006" key="4">
    <source>
        <dbReference type="Google" id="ProtNLM"/>
    </source>
</evidence>
<comment type="caution">
    <text evidence="2">The sequence shown here is derived from an EMBL/GenBank/DDBJ whole genome shotgun (WGS) entry which is preliminary data.</text>
</comment>
<evidence type="ECO:0000313" key="2">
    <source>
        <dbReference type="EMBL" id="MXV52790.1"/>
    </source>
</evidence>
<sequence length="123" mass="13661">MKLFVLILASSFLLQLFLPWWMIAIVSFILSAWLATSSKIAFRAAFWAIFILWLAVCLYQTLPNQNILANRVAQLFMLPDTKFSWIAILLVSCLLGALVAGFSGLAGYYAGQLLPKQTASNKA</sequence>
<evidence type="ECO:0000256" key="1">
    <source>
        <dbReference type="SAM" id="Phobius"/>
    </source>
</evidence>
<name>A0A7K1YEF5_9SPHI</name>
<feature type="transmembrane region" description="Helical" evidence="1">
    <location>
        <begin position="83"/>
        <end position="110"/>
    </location>
</feature>
<feature type="transmembrane region" description="Helical" evidence="1">
    <location>
        <begin position="12"/>
        <end position="34"/>
    </location>
</feature>
<dbReference type="Proteomes" id="UP000466586">
    <property type="component" value="Unassembled WGS sequence"/>
</dbReference>
<dbReference type="RefSeq" id="WP_160845968.1">
    <property type="nucleotide sequence ID" value="NZ_WVHT01000010.1"/>
</dbReference>
<gene>
    <name evidence="2" type="ORF">GS399_17595</name>
</gene>
<keyword evidence="1" id="KW-1133">Transmembrane helix</keyword>
<evidence type="ECO:0000313" key="3">
    <source>
        <dbReference type="Proteomes" id="UP000466586"/>
    </source>
</evidence>